<dbReference type="Proteomes" id="UP000772434">
    <property type="component" value="Unassembled WGS sequence"/>
</dbReference>
<evidence type="ECO:0000256" key="1">
    <source>
        <dbReference type="SAM" id="MobiDB-lite"/>
    </source>
</evidence>
<sequence length="138" mass="14909">MTTQKPPTLLASDSSIMYSPPKAWNMGQNGASTMTTSQQAQLTFNDTNRGPFHRQDEKRTTTKSKVVSPHLLMSYSGEPSPNNSTPQETLSDSPSSSNATFGCSTSATTTPYARPLPRRGSAAPSRNHFVRESPTLST</sequence>
<evidence type="ECO:0000313" key="3">
    <source>
        <dbReference type="Proteomes" id="UP000772434"/>
    </source>
</evidence>
<name>A0A9P5TWH0_9AGAR</name>
<feature type="region of interest" description="Disordered" evidence="1">
    <location>
        <begin position="1"/>
        <end position="138"/>
    </location>
</feature>
<evidence type="ECO:0000313" key="2">
    <source>
        <dbReference type="EMBL" id="KAF9058395.1"/>
    </source>
</evidence>
<organism evidence="2 3">
    <name type="scientific">Rhodocollybia butyracea</name>
    <dbReference type="NCBI Taxonomy" id="206335"/>
    <lineage>
        <taxon>Eukaryota</taxon>
        <taxon>Fungi</taxon>
        <taxon>Dikarya</taxon>
        <taxon>Basidiomycota</taxon>
        <taxon>Agaricomycotina</taxon>
        <taxon>Agaricomycetes</taxon>
        <taxon>Agaricomycetidae</taxon>
        <taxon>Agaricales</taxon>
        <taxon>Marasmiineae</taxon>
        <taxon>Omphalotaceae</taxon>
        <taxon>Rhodocollybia</taxon>
    </lineage>
</organism>
<proteinExistence type="predicted"/>
<dbReference type="AlphaFoldDB" id="A0A9P5TWH0"/>
<keyword evidence="3" id="KW-1185">Reference proteome</keyword>
<feature type="compositionally biased region" description="Polar residues" evidence="1">
    <location>
        <begin position="1"/>
        <end position="17"/>
    </location>
</feature>
<accession>A0A9P5TWH0</accession>
<gene>
    <name evidence="2" type="ORF">BDP27DRAFT_1432886</name>
</gene>
<feature type="compositionally biased region" description="Polar residues" evidence="1">
    <location>
        <begin position="26"/>
        <end position="48"/>
    </location>
</feature>
<dbReference type="EMBL" id="JADNRY010000388">
    <property type="protein sequence ID" value="KAF9058395.1"/>
    <property type="molecule type" value="Genomic_DNA"/>
</dbReference>
<protein>
    <submittedName>
        <fullName evidence="2">Uncharacterized protein</fullName>
    </submittedName>
</protein>
<reference evidence="2" key="1">
    <citation type="submission" date="2020-11" db="EMBL/GenBank/DDBJ databases">
        <authorList>
            <consortium name="DOE Joint Genome Institute"/>
            <person name="Ahrendt S."/>
            <person name="Riley R."/>
            <person name="Andreopoulos W."/>
            <person name="Labutti K."/>
            <person name="Pangilinan J."/>
            <person name="Ruiz-Duenas F.J."/>
            <person name="Barrasa J.M."/>
            <person name="Sanchez-Garcia M."/>
            <person name="Camarero S."/>
            <person name="Miyauchi S."/>
            <person name="Serrano A."/>
            <person name="Linde D."/>
            <person name="Babiker R."/>
            <person name="Drula E."/>
            <person name="Ayuso-Fernandez I."/>
            <person name="Pacheco R."/>
            <person name="Padilla G."/>
            <person name="Ferreira P."/>
            <person name="Barriuso J."/>
            <person name="Kellner H."/>
            <person name="Castanera R."/>
            <person name="Alfaro M."/>
            <person name="Ramirez L."/>
            <person name="Pisabarro A.G."/>
            <person name="Kuo A."/>
            <person name="Tritt A."/>
            <person name="Lipzen A."/>
            <person name="He G."/>
            <person name="Yan M."/>
            <person name="Ng V."/>
            <person name="Cullen D."/>
            <person name="Martin F."/>
            <person name="Rosso M.-N."/>
            <person name="Henrissat B."/>
            <person name="Hibbett D."/>
            <person name="Martinez A.T."/>
            <person name="Grigoriev I.V."/>
        </authorList>
    </citation>
    <scope>NUCLEOTIDE SEQUENCE</scope>
    <source>
        <strain evidence="2">AH 40177</strain>
    </source>
</reference>
<comment type="caution">
    <text evidence="2">The sequence shown here is derived from an EMBL/GenBank/DDBJ whole genome shotgun (WGS) entry which is preliminary data.</text>
</comment>
<feature type="compositionally biased region" description="Polar residues" evidence="1">
    <location>
        <begin position="77"/>
        <end position="111"/>
    </location>
</feature>